<dbReference type="GO" id="GO:0080008">
    <property type="term" value="C:Cul4-RING E3 ubiquitin ligase complex"/>
    <property type="evidence" value="ECO:0007669"/>
    <property type="project" value="TreeGrafter"/>
</dbReference>
<evidence type="ECO:0000259" key="1">
    <source>
        <dbReference type="Pfam" id="PF14939"/>
    </source>
</evidence>
<dbReference type="PANTHER" id="PTHR28541">
    <property type="entry name" value="DDB1- AND CUL4-ASSOCIATED FACTOR 15"/>
    <property type="match status" value="1"/>
</dbReference>
<dbReference type="Pfam" id="PF14939">
    <property type="entry name" value="DCAF15_WD40"/>
    <property type="match status" value="1"/>
</dbReference>
<protein>
    <submittedName>
        <fullName evidence="2">Uncharacterized protein LOC104266741</fullName>
    </submittedName>
</protein>
<dbReference type="InterPro" id="IPR038914">
    <property type="entry name" value="DCAF15"/>
</dbReference>
<name>A0A6F9DIF3_9ASCI</name>
<dbReference type="GO" id="GO:0016567">
    <property type="term" value="P:protein ubiquitination"/>
    <property type="evidence" value="ECO:0007669"/>
    <property type="project" value="InterPro"/>
</dbReference>
<dbReference type="AlphaFoldDB" id="A0A6F9DIF3"/>
<organism evidence="2">
    <name type="scientific">Phallusia mammillata</name>
    <dbReference type="NCBI Taxonomy" id="59560"/>
    <lineage>
        <taxon>Eukaryota</taxon>
        <taxon>Metazoa</taxon>
        <taxon>Chordata</taxon>
        <taxon>Tunicata</taxon>
        <taxon>Ascidiacea</taxon>
        <taxon>Phlebobranchia</taxon>
        <taxon>Ascidiidae</taxon>
        <taxon>Phallusia</taxon>
    </lineage>
</organism>
<dbReference type="CDD" id="cd20917">
    <property type="entry name" value="DCAF15-NTD"/>
    <property type="match status" value="1"/>
</dbReference>
<dbReference type="PANTHER" id="PTHR28541:SF1">
    <property type="entry name" value="DDB1- AND CUL4-ASSOCIATED FACTOR 15"/>
    <property type="match status" value="1"/>
</dbReference>
<sequence length="783" mass="86476">MSLKSTTKNKGATTITCMLRRREIYANFSKYPIKRSQLAVGPTFSRLPSRLAFCLKDIVSESILMDQAHVFLGFSKNGTFVISYTEIYEPSDHTGFITLVYRLHWWLFRQDKKMVKVRTVRLFANEEISGRLCITYAEWPKDRSKIVVTGYGKQTNICYITVAAVPAFSPCEDCGFGNQHTDELCEETDDLSTSNCLSHGFVAHMKHTSVSSNSTVLNACGLKIDDLLVLNMGHSIGVFSLGILPTNGNTTSLPLSSIKRATFEDIPVPCNNEEIKPMANSDRTFDLLLTRHLNLVSSGVQRGSDNGSVHNADFSGSSTPYTSDFSSSIQMETDLFSPSNSQVDEPIRSPTQGSLFSFTSDDSLPTSQRIVLSENNSSNARCKQCCNIMIASNGTTVADDTVDPYFDPEPKSIVLVSQRSNNVNQLSGTQFKNENCCCGLATNANCSAHENTCASYKAEQNNCVYCGRNIPENHELTGKRKRTDSFSLTNITPPNRSTSKVLKLSSFRSQMEVSMESVTSPSPNASESSGTGSVYCNGDVSSHGNLRPVCRSTDGIVSFLETLYGPTMGTAEEPVPFAENSLFCGPVTIQGGNGMILNPVKDESSKKSVAFSQNLVLDVEHVIFDVLRTRCYTTYKFGYLIDYDVQIIDVCPSTRSVILLIVALLNVSPQKSKTKLREMHFRHHSNFGSKANALQQFQCFLCWRLQTGRYEVVAASPLQAYSEKMGSKWNACWAVETVKEIRKSCAVPRCAQSSVYALSNLSVLQGKSLNLLWDANRMVALRK</sequence>
<proteinExistence type="evidence at transcript level"/>
<gene>
    <name evidence="2" type="primary">LOC104266741</name>
</gene>
<reference evidence="2" key="1">
    <citation type="submission" date="2020-04" db="EMBL/GenBank/DDBJ databases">
        <authorList>
            <person name="Neveu A P."/>
        </authorList>
    </citation>
    <scope>NUCLEOTIDE SEQUENCE</scope>
    <source>
        <tissue evidence="2">Whole embryo</tissue>
    </source>
</reference>
<dbReference type="EMBL" id="LR787375">
    <property type="protein sequence ID" value="CAB3263237.1"/>
    <property type="molecule type" value="mRNA"/>
</dbReference>
<feature type="domain" description="DDB1- and CUL4-associated factor 15 WD40 repeat-containing" evidence="1">
    <location>
        <begin position="44"/>
        <end position="241"/>
    </location>
</feature>
<evidence type="ECO:0000313" key="2">
    <source>
        <dbReference type="EMBL" id="CAB3263237.1"/>
    </source>
</evidence>
<accession>A0A6F9DIF3</accession>
<dbReference type="InterPro" id="IPR032734">
    <property type="entry name" value="DCAF15_WD40"/>
</dbReference>